<reference evidence="1 2" key="1">
    <citation type="journal article" date="2019" name="Int. J. Syst. Evol. Microbiol.">
        <title>Rufibacter sediminis sp. nov., isolated from freshwater lake sediment.</title>
        <authorList>
            <person name="Qu J.H."/>
            <person name="Zhang L.J."/>
            <person name="Fu Y.H."/>
            <person name="Li H.F."/>
        </authorList>
    </citation>
    <scope>NUCLEOTIDE SEQUENCE [LARGE SCALE GENOMIC DNA]</scope>
    <source>
        <strain evidence="1 2">H-1</strain>
    </source>
</reference>
<proteinExistence type="predicted"/>
<organism evidence="1 2">
    <name type="scientific">Rufibacter sediminis</name>
    <dbReference type="NCBI Taxonomy" id="2762756"/>
    <lineage>
        <taxon>Bacteria</taxon>
        <taxon>Pseudomonadati</taxon>
        <taxon>Bacteroidota</taxon>
        <taxon>Cytophagia</taxon>
        <taxon>Cytophagales</taxon>
        <taxon>Hymenobacteraceae</taxon>
        <taxon>Rufibacter</taxon>
    </lineage>
</organism>
<sequence>MSKSEEVENLLQNLSILMKAETILEEFSYFSSSKIDFAIELPTKKGVLDRLYSALAGVRKPLNNKFFFVMNGLGELSSSYIESLGRFFFLKNYKLSSVSTPVILLLNGSSSLNNEILNSWCISQSLFKPKVINYTIAEPETLDKDISYLEETDFRNFVDFDSLPESTVIKRLLQPTIIRINNFESYLELMDVFKKHELSIANKYPNAIALVKYTSKLEGEIFLCRISISYLQNESTFLKMFNELLRTNNESQTILKFYNEQYEVLPLWYKRFGHIIKILSGKRKLKFPF</sequence>
<dbReference type="Proteomes" id="UP000659698">
    <property type="component" value="Unassembled WGS sequence"/>
</dbReference>
<keyword evidence="2" id="KW-1185">Reference proteome</keyword>
<dbReference type="RefSeq" id="WP_186632932.1">
    <property type="nucleotide sequence ID" value="NZ_JACOAF010000008.1"/>
</dbReference>
<evidence type="ECO:0000313" key="2">
    <source>
        <dbReference type="Proteomes" id="UP000659698"/>
    </source>
</evidence>
<gene>
    <name evidence="1" type="ORF">H7U12_03440</name>
</gene>
<protein>
    <submittedName>
        <fullName evidence="1">Uncharacterized protein</fullName>
    </submittedName>
</protein>
<accession>A0ABR6VPA6</accession>
<dbReference type="EMBL" id="JACOAF010000008">
    <property type="protein sequence ID" value="MBC3538719.1"/>
    <property type="molecule type" value="Genomic_DNA"/>
</dbReference>
<name>A0ABR6VPA6_9BACT</name>
<comment type="caution">
    <text evidence="1">The sequence shown here is derived from an EMBL/GenBank/DDBJ whole genome shotgun (WGS) entry which is preliminary data.</text>
</comment>
<evidence type="ECO:0000313" key="1">
    <source>
        <dbReference type="EMBL" id="MBC3538719.1"/>
    </source>
</evidence>